<dbReference type="SUPFAM" id="SSF52343">
    <property type="entry name" value="Ferredoxin reductase-like, C-terminal NADP-linked domain"/>
    <property type="match status" value="1"/>
</dbReference>
<keyword evidence="3" id="KW-1185">Reference proteome</keyword>
<accession>A0A1B1N836</accession>
<dbReference type="EC" id="1.3.98.1" evidence="2"/>
<dbReference type="KEGG" id="serj:SGUI_0194"/>
<keyword evidence="2" id="KW-0560">Oxidoreductase</keyword>
<dbReference type="GO" id="GO:1990663">
    <property type="term" value="F:dihydroorotate dehydrogenase (fumarate) activity"/>
    <property type="evidence" value="ECO:0007669"/>
    <property type="project" value="UniProtKB-EC"/>
</dbReference>
<evidence type="ECO:0000259" key="1">
    <source>
        <dbReference type="Pfam" id="PF10418"/>
    </source>
</evidence>
<feature type="domain" description="Dihydroorotate dehydrogenase electron transfer subunit iron-sulphur cluster binding" evidence="1">
    <location>
        <begin position="229"/>
        <end position="265"/>
    </location>
</feature>
<dbReference type="InterPro" id="IPR019480">
    <property type="entry name" value="Dihydroorotate_DH_Fe-S-bd"/>
</dbReference>
<gene>
    <name evidence="2" type="ORF">SGUI_0194</name>
</gene>
<dbReference type="EMBL" id="CP014989">
    <property type="protein sequence ID" value="ANS77590.1"/>
    <property type="molecule type" value="Genomic_DNA"/>
</dbReference>
<dbReference type="InterPro" id="IPR039261">
    <property type="entry name" value="FNR_nucleotide-bd"/>
</dbReference>
<protein>
    <submittedName>
        <fullName evidence="2">Dihydroorotate dehydrogenase electron transfer subunit</fullName>
        <ecNumber evidence="2">1.3.98.1</ecNumber>
    </submittedName>
</protein>
<dbReference type="PANTHER" id="PTHR43513">
    <property type="entry name" value="DIHYDROOROTATE DEHYDROGENASE B (NAD(+)), ELECTRON TRANSFER SUBUNIT"/>
    <property type="match status" value="1"/>
</dbReference>
<dbReference type="RefSeq" id="WP_191090931.1">
    <property type="nucleotide sequence ID" value="NZ_CP014989.1"/>
</dbReference>
<name>A0A1B1N836_9MICO</name>
<dbReference type="PANTHER" id="PTHR43513:SF3">
    <property type="entry name" value="DIHYDROOROTATE DEHYDROGENASE B (NAD(+)), ELECTRON TRANSFER SUBUNIT-RELATED"/>
    <property type="match status" value="1"/>
</dbReference>
<dbReference type="PROSITE" id="PS00197">
    <property type="entry name" value="2FE2S_FER_1"/>
    <property type="match status" value="1"/>
</dbReference>
<evidence type="ECO:0000313" key="3">
    <source>
        <dbReference type="Proteomes" id="UP000092482"/>
    </source>
</evidence>
<dbReference type="AlphaFoldDB" id="A0A1B1N836"/>
<dbReference type="Proteomes" id="UP000092482">
    <property type="component" value="Chromosome"/>
</dbReference>
<evidence type="ECO:0000313" key="2">
    <source>
        <dbReference type="EMBL" id="ANS77590.1"/>
    </source>
</evidence>
<dbReference type="Pfam" id="PF10418">
    <property type="entry name" value="DHODB_Fe-S_bind"/>
    <property type="match status" value="1"/>
</dbReference>
<dbReference type="InterPro" id="IPR050353">
    <property type="entry name" value="PyrK_electron_transfer"/>
</dbReference>
<dbReference type="PATRIC" id="fig|1758689.4.peg.200"/>
<sequence>MTSPDRDRHHHGSVLEAEVTLTRPSGAYDVVSLAVPSDPVWERCRPGQFLVLPGDLGRGEPLPTLLWVAGVSVDPLHGTAVEVVLPAAERHRLTDGRRHRLLGPLGRGFGLPAHPVPVLVAGHEAATVPLRWLVPLLRERGSEVHLVLSADDPDRHLDVGLLRRQAATVVLTDGAELGPTVARRLDEEQDVAVVYAAGSRDQVHELAGASRQRGRVSRVLALDLQEPVLCGTGLCGQCDLLVEAERSARLLRACLEGPVVPGELVADAAR</sequence>
<organism evidence="2 3">
    <name type="scientific">Serinicoccus hydrothermalis</name>
    <dbReference type="NCBI Taxonomy" id="1758689"/>
    <lineage>
        <taxon>Bacteria</taxon>
        <taxon>Bacillati</taxon>
        <taxon>Actinomycetota</taxon>
        <taxon>Actinomycetes</taxon>
        <taxon>Micrococcales</taxon>
        <taxon>Ornithinimicrobiaceae</taxon>
        <taxon>Serinicoccus</taxon>
    </lineage>
</organism>
<proteinExistence type="predicted"/>
<dbReference type="InterPro" id="IPR006058">
    <property type="entry name" value="2Fe2S_fd_BS"/>
</dbReference>
<dbReference type="STRING" id="1758689.SGUI_0194"/>
<reference evidence="2 3" key="1">
    <citation type="submission" date="2016-03" db="EMBL/GenBank/DDBJ databases">
        <title>Shallow-sea hydrothermal system.</title>
        <authorList>
            <person name="Tang K."/>
        </authorList>
    </citation>
    <scope>NUCLEOTIDE SEQUENCE [LARGE SCALE GENOMIC DNA]</scope>
    <source>
        <strain evidence="2 3">JLT9</strain>
    </source>
</reference>
<dbReference type="GO" id="GO:0051537">
    <property type="term" value="F:2 iron, 2 sulfur cluster binding"/>
    <property type="evidence" value="ECO:0007669"/>
    <property type="project" value="InterPro"/>
</dbReference>